<sequence length="227" mass="25085">MFERFHERHAERHAARYGGRHHGFFGFGGGFGNDFPEMGGGRFHFGPGRKLGSADLQLLLLALLADKPRHGYELIKAVEEKSKGYYSPSPGVIYPALTYLEEIGHASIELQGTKKLYHISDDGLAHLEAQRATVDALLQQLAWIGTRMEQMRQTLSGGDGDDDDGVDAELPARGRGRHGRHGHFASELRMARHTLKAALIEKARGTREQQLRIAEILDKAAAAIRGL</sequence>
<keyword evidence="4" id="KW-1185">Reference proteome</keyword>
<evidence type="ECO:0000313" key="4">
    <source>
        <dbReference type="Proteomes" id="UP000472676"/>
    </source>
</evidence>
<dbReference type="RefSeq" id="WP_166260355.1">
    <property type="nucleotide sequence ID" value="NZ_JAAMOW010000009.1"/>
</dbReference>
<evidence type="ECO:0000313" key="3">
    <source>
        <dbReference type="EMBL" id="NGY06569.1"/>
    </source>
</evidence>
<protein>
    <submittedName>
        <fullName evidence="3">PadR family transcriptional regulator</fullName>
    </submittedName>
</protein>
<comment type="caution">
    <text evidence="3">The sequence shown here is derived from an EMBL/GenBank/DDBJ whole genome shotgun (WGS) entry which is preliminary data.</text>
</comment>
<dbReference type="EMBL" id="JAAMOW010000009">
    <property type="protein sequence ID" value="NGY06569.1"/>
    <property type="molecule type" value="Genomic_DNA"/>
</dbReference>
<evidence type="ECO:0000259" key="2">
    <source>
        <dbReference type="Pfam" id="PF03551"/>
    </source>
</evidence>
<feature type="region of interest" description="Disordered" evidence="1">
    <location>
        <begin position="154"/>
        <end position="181"/>
    </location>
</feature>
<name>A0A6M2BXC3_9GAMM</name>
<dbReference type="SUPFAM" id="SSF46785">
    <property type="entry name" value="Winged helix' DNA-binding domain"/>
    <property type="match status" value="1"/>
</dbReference>
<reference evidence="3 4" key="1">
    <citation type="journal article" date="2014" name="Int. J. Syst. Evol. Microbiol.">
        <title>Solimonas terrae sp. nov., isolated from soil.</title>
        <authorList>
            <person name="Kim S.J."/>
            <person name="Moon J.Y."/>
            <person name="Weon H.Y."/>
            <person name="Ahn J.H."/>
            <person name="Chen W.M."/>
            <person name="Kwon S.W."/>
        </authorList>
    </citation>
    <scope>NUCLEOTIDE SEQUENCE [LARGE SCALE GENOMIC DNA]</scope>
    <source>
        <strain evidence="3 4">KIS83-12</strain>
    </source>
</reference>
<dbReference type="InterPro" id="IPR036388">
    <property type="entry name" value="WH-like_DNA-bd_sf"/>
</dbReference>
<proteinExistence type="predicted"/>
<organism evidence="3 4">
    <name type="scientific">Solimonas terrae</name>
    <dbReference type="NCBI Taxonomy" id="1396819"/>
    <lineage>
        <taxon>Bacteria</taxon>
        <taxon>Pseudomonadati</taxon>
        <taxon>Pseudomonadota</taxon>
        <taxon>Gammaproteobacteria</taxon>
        <taxon>Nevskiales</taxon>
        <taxon>Nevskiaceae</taxon>
        <taxon>Solimonas</taxon>
    </lineage>
</organism>
<feature type="domain" description="Transcription regulator PadR N-terminal" evidence="2">
    <location>
        <begin position="60"/>
        <end position="128"/>
    </location>
</feature>
<dbReference type="PANTHER" id="PTHR43252:SF7">
    <property type="entry name" value="TRANSCRIPTIONAL REGULATOR YQJI"/>
    <property type="match status" value="1"/>
</dbReference>
<dbReference type="InterPro" id="IPR005149">
    <property type="entry name" value="Tscrpt_reg_PadR_N"/>
</dbReference>
<accession>A0A6M2BXC3</accession>
<evidence type="ECO:0000256" key="1">
    <source>
        <dbReference type="SAM" id="MobiDB-lite"/>
    </source>
</evidence>
<dbReference type="Gene3D" id="1.10.10.10">
    <property type="entry name" value="Winged helix-like DNA-binding domain superfamily/Winged helix DNA-binding domain"/>
    <property type="match status" value="1"/>
</dbReference>
<dbReference type="Proteomes" id="UP000472676">
    <property type="component" value="Unassembled WGS sequence"/>
</dbReference>
<dbReference type="InterPro" id="IPR036390">
    <property type="entry name" value="WH_DNA-bd_sf"/>
</dbReference>
<dbReference type="Pfam" id="PF03551">
    <property type="entry name" value="PadR"/>
    <property type="match status" value="1"/>
</dbReference>
<gene>
    <name evidence="3" type="ORF">G7Y85_17475</name>
</gene>
<dbReference type="AlphaFoldDB" id="A0A6M2BXC3"/>
<dbReference type="PANTHER" id="PTHR43252">
    <property type="entry name" value="TRANSCRIPTIONAL REGULATOR YQJI"/>
    <property type="match status" value="1"/>
</dbReference>